<evidence type="ECO:0000313" key="9">
    <source>
        <dbReference type="EMBL" id="OXA39036.1"/>
    </source>
</evidence>
<dbReference type="Proteomes" id="UP000198287">
    <property type="component" value="Unassembled WGS sequence"/>
</dbReference>
<dbReference type="SMART" id="SM00702">
    <property type="entry name" value="P4Hc"/>
    <property type="match status" value="1"/>
</dbReference>
<comment type="cofactor">
    <cofactor evidence="1">
        <name>L-ascorbate</name>
        <dbReference type="ChEBI" id="CHEBI:38290"/>
    </cofactor>
</comment>
<dbReference type="PANTHER" id="PTHR10869:SF244">
    <property type="entry name" value="PROLYL 4-HYDROXYLASE SUBUNIT ALPHA-2"/>
    <property type="match status" value="1"/>
</dbReference>
<keyword evidence="4" id="KW-0223">Dioxygenase</keyword>
<evidence type="ECO:0000256" key="6">
    <source>
        <dbReference type="ARBA" id="ARBA00023004"/>
    </source>
</evidence>
<evidence type="ECO:0000256" key="7">
    <source>
        <dbReference type="SAM" id="SignalP"/>
    </source>
</evidence>
<dbReference type="GO" id="GO:0005783">
    <property type="term" value="C:endoplasmic reticulum"/>
    <property type="evidence" value="ECO:0007669"/>
    <property type="project" value="TreeGrafter"/>
</dbReference>
<dbReference type="GO" id="GO:0031418">
    <property type="term" value="F:L-ascorbic acid binding"/>
    <property type="evidence" value="ECO:0007669"/>
    <property type="project" value="UniProtKB-KW"/>
</dbReference>
<evidence type="ECO:0000256" key="1">
    <source>
        <dbReference type="ARBA" id="ARBA00001961"/>
    </source>
</evidence>
<reference evidence="9 10" key="1">
    <citation type="submission" date="2015-12" db="EMBL/GenBank/DDBJ databases">
        <title>The genome of Folsomia candida.</title>
        <authorList>
            <person name="Faddeeva A."/>
            <person name="Derks M.F."/>
            <person name="Anvar Y."/>
            <person name="Smit S."/>
            <person name="Van Straalen N."/>
            <person name="Roelofs D."/>
        </authorList>
    </citation>
    <scope>NUCLEOTIDE SEQUENCE [LARGE SCALE GENOMIC DNA]</scope>
    <source>
        <strain evidence="9 10">VU population</strain>
        <tissue evidence="9">Whole body</tissue>
    </source>
</reference>
<dbReference type="OrthoDB" id="420380at2759"/>
<keyword evidence="3" id="KW-0847">Vitamin C</keyword>
<comment type="caution">
    <text evidence="9">The sequence shown here is derived from an EMBL/GenBank/DDBJ whole genome shotgun (WGS) entry which is preliminary data.</text>
</comment>
<keyword evidence="2" id="KW-0479">Metal-binding</keyword>
<name>A0A226D448_FOLCA</name>
<dbReference type="AlphaFoldDB" id="A0A226D448"/>
<evidence type="ECO:0000256" key="4">
    <source>
        <dbReference type="ARBA" id="ARBA00022964"/>
    </source>
</evidence>
<dbReference type="InterPro" id="IPR006620">
    <property type="entry name" value="Pro_4_hyd_alph"/>
</dbReference>
<proteinExistence type="predicted"/>
<keyword evidence="10" id="KW-1185">Reference proteome</keyword>
<evidence type="ECO:0000313" key="10">
    <source>
        <dbReference type="Proteomes" id="UP000198287"/>
    </source>
</evidence>
<evidence type="ECO:0000256" key="3">
    <source>
        <dbReference type="ARBA" id="ARBA00022896"/>
    </source>
</evidence>
<feature type="domain" description="Prolyl 4-hydroxylase alpha subunit" evidence="8">
    <location>
        <begin position="261"/>
        <end position="442"/>
    </location>
</feature>
<evidence type="ECO:0000259" key="8">
    <source>
        <dbReference type="SMART" id="SM00702"/>
    </source>
</evidence>
<keyword evidence="5" id="KW-0560">Oxidoreductase</keyword>
<sequence>MKCLLFIFLLFPERGIHLELNFKLPPSLHVLYINRLAKLEEVLYQKLVGSHIPNSSIVHLEEYLTDYRSSRGEVFEHPLLTYRMLYRFAKYLPSIMEQVEQEYQTESNDVEFPGDDGLFMGSLLEGRFGAIQAPHGLTPLHGLQLVKHGLEVGYYVQIWSWLSLLKHLLPNNAELQELKDKTILAHDETYQPLAQMASTPLHHAQIAEMYRGGMGSGLQLERNFVSYTLCSNSSLAPEPKANFHCWNDRSSHHYFLLFDSPPIYQFHDIVGNQWIRRTVEASTPGLETDAMVVNRPPRSLPGQMSFTFLKESELPDGRSVAMKLERVLGLHLRGQAGDDYRISVYHTGGDGDLHIDAFRPPNQRHQPHFFANRLGTLIVYMGDTKLGGETVFPDLGLKVRPVRGSGLFWTHYKRHGHPPYPCKIMGDPMATGGVVISAFSKTPPKHGMRHIIFLSSPRGSRRHSWNLKKTTPPAGVVIDSRLILLNHAMRHIIFLSSPRGLR</sequence>
<dbReference type="GO" id="GO:0004656">
    <property type="term" value="F:procollagen-proline 4-dioxygenase activity"/>
    <property type="evidence" value="ECO:0007669"/>
    <property type="project" value="TreeGrafter"/>
</dbReference>
<organism evidence="9 10">
    <name type="scientific">Folsomia candida</name>
    <name type="common">Springtail</name>
    <dbReference type="NCBI Taxonomy" id="158441"/>
    <lineage>
        <taxon>Eukaryota</taxon>
        <taxon>Metazoa</taxon>
        <taxon>Ecdysozoa</taxon>
        <taxon>Arthropoda</taxon>
        <taxon>Hexapoda</taxon>
        <taxon>Collembola</taxon>
        <taxon>Entomobryomorpha</taxon>
        <taxon>Isotomoidea</taxon>
        <taxon>Isotomidae</taxon>
        <taxon>Proisotominae</taxon>
        <taxon>Folsomia</taxon>
    </lineage>
</organism>
<dbReference type="PANTHER" id="PTHR10869">
    <property type="entry name" value="PROLYL 4-HYDROXYLASE ALPHA SUBUNIT"/>
    <property type="match status" value="1"/>
</dbReference>
<keyword evidence="7" id="KW-0732">Signal</keyword>
<accession>A0A226D448</accession>
<dbReference type="GO" id="GO:0005506">
    <property type="term" value="F:iron ion binding"/>
    <property type="evidence" value="ECO:0007669"/>
    <property type="project" value="InterPro"/>
</dbReference>
<evidence type="ECO:0000256" key="5">
    <source>
        <dbReference type="ARBA" id="ARBA00023002"/>
    </source>
</evidence>
<evidence type="ECO:0000256" key="2">
    <source>
        <dbReference type="ARBA" id="ARBA00022723"/>
    </source>
</evidence>
<feature type="chain" id="PRO_5012488723" evidence="7">
    <location>
        <begin position="19"/>
        <end position="502"/>
    </location>
</feature>
<protein>
    <submittedName>
        <fullName evidence="9">Prolyl 4-hydroxylase subunit alpha-2</fullName>
    </submittedName>
</protein>
<gene>
    <name evidence="9" type="ORF">Fcan01_26146</name>
</gene>
<keyword evidence="6" id="KW-0408">Iron</keyword>
<dbReference type="Gene3D" id="2.60.120.620">
    <property type="entry name" value="q2cbj1_9rhob like domain"/>
    <property type="match status" value="1"/>
</dbReference>
<feature type="signal peptide" evidence="7">
    <location>
        <begin position="1"/>
        <end position="18"/>
    </location>
</feature>
<dbReference type="InterPro" id="IPR045054">
    <property type="entry name" value="P4HA-like"/>
</dbReference>
<dbReference type="EMBL" id="LNIX01000041">
    <property type="protein sequence ID" value="OXA39036.1"/>
    <property type="molecule type" value="Genomic_DNA"/>
</dbReference>